<dbReference type="AlphaFoldDB" id="A0A6L2NXE4"/>
<dbReference type="EMBL" id="BKCJ010010150">
    <property type="protein sequence ID" value="GEU90277.1"/>
    <property type="molecule type" value="Genomic_DNA"/>
</dbReference>
<sequence>MDWKTKKTGKFAKLITATETVPKGACLEGLCGCEWWKLWRVSGEWWKWRRVREMGLQVVAGNLEDEQYFKS</sequence>
<comment type="caution">
    <text evidence="1">The sequence shown here is derived from an EMBL/GenBank/DDBJ whole genome shotgun (WGS) entry which is preliminary data.</text>
</comment>
<accession>A0A6L2NXE4</accession>
<gene>
    <name evidence="1" type="ORF">Tci_062255</name>
</gene>
<proteinExistence type="predicted"/>
<name>A0A6L2NXE4_TANCI</name>
<reference evidence="1" key="1">
    <citation type="journal article" date="2019" name="Sci. Rep.">
        <title>Draft genome of Tanacetum cinerariifolium, the natural source of mosquito coil.</title>
        <authorList>
            <person name="Yamashiro T."/>
            <person name="Shiraishi A."/>
            <person name="Satake H."/>
            <person name="Nakayama K."/>
        </authorList>
    </citation>
    <scope>NUCLEOTIDE SEQUENCE</scope>
</reference>
<protein>
    <submittedName>
        <fullName evidence="1">Uncharacterized protein</fullName>
    </submittedName>
</protein>
<evidence type="ECO:0000313" key="1">
    <source>
        <dbReference type="EMBL" id="GEU90277.1"/>
    </source>
</evidence>
<organism evidence="1">
    <name type="scientific">Tanacetum cinerariifolium</name>
    <name type="common">Dalmatian daisy</name>
    <name type="synonym">Chrysanthemum cinerariifolium</name>
    <dbReference type="NCBI Taxonomy" id="118510"/>
    <lineage>
        <taxon>Eukaryota</taxon>
        <taxon>Viridiplantae</taxon>
        <taxon>Streptophyta</taxon>
        <taxon>Embryophyta</taxon>
        <taxon>Tracheophyta</taxon>
        <taxon>Spermatophyta</taxon>
        <taxon>Magnoliopsida</taxon>
        <taxon>eudicotyledons</taxon>
        <taxon>Gunneridae</taxon>
        <taxon>Pentapetalae</taxon>
        <taxon>asterids</taxon>
        <taxon>campanulids</taxon>
        <taxon>Asterales</taxon>
        <taxon>Asteraceae</taxon>
        <taxon>Asteroideae</taxon>
        <taxon>Anthemideae</taxon>
        <taxon>Anthemidinae</taxon>
        <taxon>Tanacetum</taxon>
    </lineage>
</organism>